<dbReference type="InterPro" id="IPR051681">
    <property type="entry name" value="Ser/Thr_Kinases-Pseudokinases"/>
</dbReference>
<keyword evidence="3" id="KW-1185">Reference proteome</keyword>
<keyword evidence="2" id="KW-0808">Transferase</keyword>
<evidence type="ECO:0000259" key="1">
    <source>
        <dbReference type="PROSITE" id="PS50011"/>
    </source>
</evidence>
<accession>A0A8H6X3H4</accession>
<dbReference type="SMART" id="SM00220">
    <property type="entry name" value="S_TKc"/>
    <property type="match status" value="1"/>
</dbReference>
<dbReference type="PROSITE" id="PS50011">
    <property type="entry name" value="PROTEIN_KINASE_DOM"/>
    <property type="match status" value="1"/>
</dbReference>
<name>A0A8H6X3H4_9AGAR</name>
<reference evidence="2" key="1">
    <citation type="submission" date="2020-05" db="EMBL/GenBank/DDBJ databases">
        <title>Mycena genomes resolve the evolution of fungal bioluminescence.</title>
        <authorList>
            <person name="Tsai I.J."/>
        </authorList>
    </citation>
    <scope>NUCLEOTIDE SEQUENCE</scope>
    <source>
        <strain evidence="2">CCC161011</strain>
    </source>
</reference>
<dbReference type="InterPro" id="IPR008271">
    <property type="entry name" value="Ser/Thr_kinase_AS"/>
</dbReference>
<dbReference type="PANTHER" id="PTHR44329">
    <property type="entry name" value="SERINE/THREONINE-PROTEIN KINASE TNNI3K-RELATED"/>
    <property type="match status" value="1"/>
</dbReference>
<dbReference type="GO" id="GO:0004674">
    <property type="term" value="F:protein serine/threonine kinase activity"/>
    <property type="evidence" value="ECO:0007669"/>
    <property type="project" value="TreeGrafter"/>
</dbReference>
<evidence type="ECO:0000313" key="2">
    <source>
        <dbReference type="EMBL" id="KAF7333349.1"/>
    </source>
</evidence>
<dbReference type="PROSITE" id="PS00108">
    <property type="entry name" value="PROTEIN_KINASE_ST"/>
    <property type="match status" value="1"/>
</dbReference>
<dbReference type="SUPFAM" id="SSF56112">
    <property type="entry name" value="Protein kinase-like (PK-like)"/>
    <property type="match status" value="1"/>
</dbReference>
<feature type="domain" description="Protein kinase" evidence="1">
    <location>
        <begin position="86"/>
        <end position="352"/>
    </location>
</feature>
<dbReference type="Proteomes" id="UP000620124">
    <property type="component" value="Unassembled WGS sequence"/>
</dbReference>
<dbReference type="CDD" id="cd13999">
    <property type="entry name" value="STKc_MAP3K-like"/>
    <property type="match status" value="1"/>
</dbReference>
<proteinExistence type="predicted"/>
<sequence length="413" mass="46343">MDVHGSMKDCLEVTVAGLVLFLQDRDLYKELLEHHDTDAQTLLDLLQDFLDLDLFSLAKPVIWKALWRLSRDSGLHPRCFALTGLQKIGQQVAGGGFGDIWKGLVRGQTVSVKIMRIFQPDDVQTLLKEFSREALIWRQLCHPNLLPFFGVYYLDNRLCLVSPWMENGNVMEFLRFDPPHTVRTSLILDVALGLEYLHESKMVHRDLKGINILVTPSRRACIADFGLSSIINAMTLRLTTSSALARGGTARYQAPELFQGNAIKTFKTDIYAFGCVCYEILTGEIPFQELSNDMKVMWEVAAGRRPARPPSCSGTIALDSLWKLLQNCWNGQAQMRPSASQIVDRLMGSPIAATTTLSKTDWDDKMTSRFRRSLHTKPLLPSVAEIESMLFGDEFGEEPSAAKSFSAPQNLKG</sequence>
<dbReference type="Gene3D" id="1.10.510.10">
    <property type="entry name" value="Transferase(Phosphotransferase) domain 1"/>
    <property type="match status" value="1"/>
</dbReference>
<dbReference type="AlphaFoldDB" id="A0A8H6X3H4"/>
<dbReference type="InterPro" id="IPR000719">
    <property type="entry name" value="Prot_kinase_dom"/>
</dbReference>
<dbReference type="PRINTS" id="PR00109">
    <property type="entry name" value="TYRKINASE"/>
</dbReference>
<dbReference type="InterPro" id="IPR011009">
    <property type="entry name" value="Kinase-like_dom_sf"/>
</dbReference>
<dbReference type="EMBL" id="JACAZI010000029">
    <property type="protein sequence ID" value="KAF7333349.1"/>
    <property type="molecule type" value="Genomic_DNA"/>
</dbReference>
<evidence type="ECO:0000313" key="3">
    <source>
        <dbReference type="Proteomes" id="UP000620124"/>
    </source>
</evidence>
<gene>
    <name evidence="2" type="ORF">MVEN_02350200</name>
</gene>
<dbReference type="InterPro" id="IPR001245">
    <property type="entry name" value="Ser-Thr/Tyr_kinase_cat_dom"/>
</dbReference>
<dbReference type="OrthoDB" id="122279at2759"/>
<comment type="caution">
    <text evidence="2">The sequence shown here is derived from an EMBL/GenBank/DDBJ whole genome shotgun (WGS) entry which is preliminary data.</text>
</comment>
<organism evidence="2 3">
    <name type="scientific">Mycena venus</name>
    <dbReference type="NCBI Taxonomy" id="2733690"/>
    <lineage>
        <taxon>Eukaryota</taxon>
        <taxon>Fungi</taxon>
        <taxon>Dikarya</taxon>
        <taxon>Basidiomycota</taxon>
        <taxon>Agaricomycotina</taxon>
        <taxon>Agaricomycetes</taxon>
        <taxon>Agaricomycetidae</taxon>
        <taxon>Agaricales</taxon>
        <taxon>Marasmiineae</taxon>
        <taxon>Mycenaceae</taxon>
        <taxon>Mycena</taxon>
    </lineage>
</organism>
<keyword evidence="2" id="KW-0418">Kinase</keyword>
<dbReference type="GO" id="GO:0005524">
    <property type="term" value="F:ATP binding"/>
    <property type="evidence" value="ECO:0007669"/>
    <property type="project" value="InterPro"/>
</dbReference>
<dbReference type="Pfam" id="PF07714">
    <property type="entry name" value="PK_Tyr_Ser-Thr"/>
    <property type="match status" value="1"/>
</dbReference>
<protein>
    <submittedName>
        <fullName evidence="2">Protein kinase domain-containing protein</fullName>
    </submittedName>
</protein>